<evidence type="ECO:0000259" key="7">
    <source>
        <dbReference type="PROSITE" id="PS50811"/>
    </source>
</evidence>
<gene>
    <name evidence="8" type="primary">WRKY70</name>
    <name evidence="8" type="ORF">AXF42_Ash008078</name>
</gene>
<evidence type="ECO:0000313" key="8">
    <source>
        <dbReference type="EMBL" id="PKA51849.1"/>
    </source>
</evidence>
<keyword evidence="9" id="KW-1185">Reference proteome</keyword>
<dbReference type="SMART" id="SM00774">
    <property type="entry name" value="WRKY"/>
    <property type="match status" value="1"/>
</dbReference>
<dbReference type="PROSITE" id="PS50811">
    <property type="entry name" value="WRKY"/>
    <property type="match status" value="1"/>
</dbReference>
<evidence type="ECO:0000256" key="2">
    <source>
        <dbReference type="ARBA" id="ARBA00023015"/>
    </source>
</evidence>
<evidence type="ECO:0000256" key="6">
    <source>
        <dbReference type="SAM" id="MobiDB-lite"/>
    </source>
</evidence>
<dbReference type="GO" id="GO:0005634">
    <property type="term" value="C:nucleus"/>
    <property type="evidence" value="ECO:0007669"/>
    <property type="project" value="UniProtKB-SubCell"/>
</dbReference>
<dbReference type="OrthoDB" id="2021064at2759"/>
<keyword evidence="5" id="KW-0539">Nucleus</keyword>
<comment type="subcellular location">
    <subcellularLocation>
        <location evidence="1">Nucleus</location>
    </subcellularLocation>
</comment>
<keyword evidence="2" id="KW-0805">Transcription regulation</keyword>
<feature type="domain" description="WRKY" evidence="7">
    <location>
        <begin position="136"/>
        <end position="198"/>
    </location>
</feature>
<dbReference type="GO" id="GO:0003700">
    <property type="term" value="F:DNA-binding transcription factor activity"/>
    <property type="evidence" value="ECO:0007669"/>
    <property type="project" value="InterPro"/>
</dbReference>
<dbReference type="SUPFAM" id="SSF118290">
    <property type="entry name" value="WRKY DNA-binding domain"/>
    <property type="match status" value="1"/>
</dbReference>
<dbReference type="InterPro" id="IPR044810">
    <property type="entry name" value="WRKY_plant"/>
</dbReference>
<dbReference type="Pfam" id="PF03106">
    <property type="entry name" value="WRKY"/>
    <property type="match status" value="1"/>
</dbReference>
<dbReference type="Proteomes" id="UP000236161">
    <property type="component" value="Unassembled WGS sequence"/>
</dbReference>
<name>A0A2I0A8G5_9ASPA</name>
<protein>
    <submittedName>
        <fullName evidence="8">Putative WRKY transcription factor 70</fullName>
    </submittedName>
</protein>
<dbReference type="GO" id="GO:0043565">
    <property type="term" value="F:sequence-specific DNA binding"/>
    <property type="evidence" value="ECO:0007669"/>
    <property type="project" value="InterPro"/>
</dbReference>
<keyword evidence="3" id="KW-0238">DNA-binding</keyword>
<feature type="region of interest" description="Disordered" evidence="6">
    <location>
        <begin position="97"/>
        <end position="124"/>
    </location>
</feature>
<dbReference type="PANTHER" id="PTHR31282">
    <property type="entry name" value="WRKY TRANSCRIPTION FACTOR 21-RELATED"/>
    <property type="match status" value="1"/>
</dbReference>
<evidence type="ECO:0000256" key="4">
    <source>
        <dbReference type="ARBA" id="ARBA00023163"/>
    </source>
</evidence>
<sequence length="252" mass="27485">MADTHKSPPTAHLLLPKLSLCQPSSSSSPKMRSLPYSASAGAAADHLRLGYERMTQLRAFLLSSSTLASPRMALGVDLVDKALRCCAAAISELQTTTPAADGDGHNALPDDGSSKRRKRRKKIQSWSMVTSVPHFDGHQWRKYGQKHIHRSGYPRSYYKCTHWKEQGCPATKTVQQRDAAAGDSDPPRFDVTYSMQHSCISTERTAAPFVMDSSAAADDGMLGAELAGDPTPSPLEDLEFDWDLMAVIDGVH</sequence>
<dbReference type="AlphaFoldDB" id="A0A2I0A8G5"/>
<accession>A0A2I0A8G5</accession>
<reference evidence="8 9" key="1">
    <citation type="journal article" date="2017" name="Nature">
        <title>The Apostasia genome and the evolution of orchids.</title>
        <authorList>
            <person name="Zhang G.Q."/>
            <person name="Liu K.W."/>
            <person name="Li Z."/>
            <person name="Lohaus R."/>
            <person name="Hsiao Y.Y."/>
            <person name="Niu S.C."/>
            <person name="Wang J.Y."/>
            <person name="Lin Y.C."/>
            <person name="Xu Q."/>
            <person name="Chen L.J."/>
            <person name="Yoshida K."/>
            <person name="Fujiwara S."/>
            <person name="Wang Z.W."/>
            <person name="Zhang Y.Q."/>
            <person name="Mitsuda N."/>
            <person name="Wang M."/>
            <person name="Liu G.H."/>
            <person name="Pecoraro L."/>
            <person name="Huang H.X."/>
            <person name="Xiao X.J."/>
            <person name="Lin M."/>
            <person name="Wu X.Y."/>
            <person name="Wu W.L."/>
            <person name="Chen Y.Y."/>
            <person name="Chang S.B."/>
            <person name="Sakamoto S."/>
            <person name="Ohme-Takagi M."/>
            <person name="Yagi M."/>
            <person name="Zeng S.J."/>
            <person name="Shen C.Y."/>
            <person name="Yeh C.M."/>
            <person name="Luo Y.B."/>
            <person name="Tsai W.C."/>
            <person name="Van de Peer Y."/>
            <person name="Liu Z.J."/>
        </authorList>
    </citation>
    <scope>NUCLEOTIDE SEQUENCE [LARGE SCALE GENOMIC DNA]</scope>
    <source>
        <strain evidence="9">cv. Shenzhen</strain>
        <tissue evidence="8">Stem</tissue>
    </source>
</reference>
<dbReference type="EMBL" id="KZ452012">
    <property type="protein sequence ID" value="PKA51849.1"/>
    <property type="molecule type" value="Genomic_DNA"/>
</dbReference>
<evidence type="ECO:0000256" key="3">
    <source>
        <dbReference type="ARBA" id="ARBA00023125"/>
    </source>
</evidence>
<evidence type="ECO:0000256" key="1">
    <source>
        <dbReference type="ARBA" id="ARBA00004123"/>
    </source>
</evidence>
<dbReference type="Gene3D" id="2.20.25.80">
    <property type="entry name" value="WRKY domain"/>
    <property type="match status" value="1"/>
</dbReference>
<dbReference type="InterPro" id="IPR036576">
    <property type="entry name" value="WRKY_dom_sf"/>
</dbReference>
<organism evidence="8 9">
    <name type="scientific">Apostasia shenzhenica</name>
    <dbReference type="NCBI Taxonomy" id="1088818"/>
    <lineage>
        <taxon>Eukaryota</taxon>
        <taxon>Viridiplantae</taxon>
        <taxon>Streptophyta</taxon>
        <taxon>Embryophyta</taxon>
        <taxon>Tracheophyta</taxon>
        <taxon>Spermatophyta</taxon>
        <taxon>Magnoliopsida</taxon>
        <taxon>Liliopsida</taxon>
        <taxon>Asparagales</taxon>
        <taxon>Orchidaceae</taxon>
        <taxon>Apostasioideae</taxon>
        <taxon>Apostasia</taxon>
    </lineage>
</organism>
<dbReference type="STRING" id="1088818.A0A2I0A8G5"/>
<dbReference type="InterPro" id="IPR003657">
    <property type="entry name" value="WRKY_dom"/>
</dbReference>
<proteinExistence type="predicted"/>
<evidence type="ECO:0000256" key="5">
    <source>
        <dbReference type="ARBA" id="ARBA00023242"/>
    </source>
</evidence>
<evidence type="ECO:0000313" key="9">
    <source>
        <dbReference type="Proteomes" id="UP000236161"/>
    </source>
</evidence>
<keyword evidence="4" id="KW-0804">Transcription</keyword>